<sequence length="135" mass="15832">MSRLFVVLIVLCEIAMAKSLDKLLDLKKDQVYRGELQLGKFKKPLSLRWTLYKDGGLVVHLKCNNFPYQFILYPDFQRDTFRLDLFKEVVQAHTSQSVDPTPPYFALTFKKFDSTNQHAHLRVRASAKLKWIEQP</sequence>
<dbReference type="RefSeq" id="WP_104751883.1">
    <property type="nucleotide sequence ID" value="NZ_FZMF01000011.1"/>
</dbReference>
<accession>A0ABV7ZFS4</accession>
<name>A0ABV7ZFS4_9HELI</name>
<reference evidence="2" key="1">
    <citation type="journal article" date="2019" name="Int. J. Syst. Evol. Microbiol.">
        <title>The Global Catalogue of Microorganisms (GCM) 10K type strain sequencing project: providing services to taxonomists for standard genome sequencing and annotation.</title>
        <authorList>
            <consortium name="The Broad Institute Genomics Platform"/>
            <consortium name="The Broad Institute Genome Sequencing Center for Infectious Disease"/>
            <person name="Wu L."/>
            <person name="Ma J."/>
        </authorList>
    </citation>
    <scope>NUCLEOTIDE SEQUENCE [LARGE SCALE GENOMIC DNA]</scope>
    <source>
        <strain evidence="2">CCUG 53816</strain>
    </source>
</reference>
<organism evidence="1 2">
    <name type="scientific">Helicobacter baculiformis</name>
    <dbReference type="NCBI Taxonomy" id="427351"/>
    <lineage>
        <taxon>Bacteria</taxon>
        <taxon>Pseudomonadati</taxon>
        <taxon>Campylobacterota</taxon>
        <taxon>Epsilonproteobacteria</taxon>
        <taxon>Campylobacterales</taxon>
        <taxon>Helicobacteraceae</taxon>
        <taxon>Helicobacter</taxon>
    </lineage>
</organism>
<dbReference type="Proteomes" id="UP001595783">
    <property type="component" value="Unassembled WGS sequence"/>
</dbReference>
<proteinExistence type="predicted"/>
<evidence type="ECO:0008006" key="3">
    <source>
        <dbReference type="Google" id="ProtNLM"/>
    </source>
</evidence>
<keyword evidence="2" id="KW-1185">Reference proteome</keyword>
<evidence type="ECO:0000313" key="2">
    <source>
        <dbReference type="Proteomes" id="UP001595783"/>
    </source>
</evidence>
<gene>
    <name evidence="1" type="ORF">ACFOPX_01030</name>
</gene>
<comment type="caution">
    <text evidence="1">The sequence shown here is derived from an EMBL/GenBank/DDBJ whole genome shotgun (WGS) entry which is preliminary data.</text>
</comment>
<dbReference type="EMBL" id="JBHRZO010000004">
    <property type="protein sequence ID" value="MFC3847119.1"/>
    <property type="molecule type" value="Genomic_DNA"/>
</dbReference>
<evidence type="ECO:0000313" key="1">
    <source>
        <dbReference type="EMBL" id="MFC3847119.1"/>
    </source>
</evidence>
<protein>
    <recommendedName>
        <fullName evidence="3">Secreted protein</fullName>
    </recommendedName>
</protein>